<dbReference type="AlphaFoldDB" id="A0A1F5FY69"/>
<evidence type="ECO:0000313" key="2">
    <source>
        <dbReference type="Proteomes" id="UP000177069"/>
    </source>
</evidence>
<dbReference type="Gene3D" id="3.40.50.1380">
    <property type="entry name" value="Methylglyoxal synthase-like domain"/>
    <property type="match status" value="1"/>
</dbReference>
<accession>A0A1F5FY69</accession>
<dbReference type="GO" id="GO:0003937">
    <property type="term" value="F:IMP cyclohydrolase activity"/>
    <property type="evidence" value="ECO:0007669"/>
    <property type="project" value="InterPro"/>
</dbReference>
<reference evidence="1 2" key="1">
    <citation type="journal article" date="2016" name="Nat. Commun.">
        <title>Thousands of microbial genomes shed light on interconnected biogeochemical processes in an aquifer system.</title>
        <authorList>
            <person name="Anantharaman K."/>
            <person name="Brown C.T."/>
            <person name="Hug L.A."/>
            <person name="Sharon I."/>
            <person name="Castelle C.J."/>
            <person name="Probst A.J."/>
            <person name="Thomas B.C."/>
            <person name="Singh A."/>
            <person name="Wilkins M.J."/>
            <person name="Karaoz U."/>
            <person name="Brodie E.L."/>
            <person name="Williams K.H."/>
            <person name="Hubbard S.S."/>
            <person name="Banfield J.F."/>
        </authorList>
    </citation>
    <scope>NUCLEOTIDE SEQUENCE [LARGE SCALE GENOMIC DNA]</scope>
</reference>
<dbReference type="InterPro" id="IPR036914">
    <property type="entry name" value="MGS-like_dom_sf"/>
</dbReference>
<gene>
    <name evidence="1" type="ORF">A2696_01915</name>
</gene>
<name>A0A1F5FY69_9BACT</name>
<dbReference type="PANTHER" id="PTHR11692">
    <property type="entry name" value="BIFUNCTIONAL PURINE BIOSYNTHESIS PROTEIN PURH"/>
    <property type="match status" value="1"/>
</dbReference>
<dbReference type="Proteomes" id="UP000177069">
    <property type="component" value="Unassembled WGS sequence"/>
</dbReference>
<dbReference type="GO" id="GO:0004643">
    <property type="term" value="F:phosphoribosylaminoimidazolecarboxamide formyltransferase activity"/>
    <property type="evidence" value="ECO:0007669"/>
    <property type="project" value="InterPro"/>
</dbReference>
<proteinExistence type="predicted"/>
<comment type="caution">
    <text evidence="1">The sequence shown here is derived from an EMBL/GenBank/DDBJ whole genome shotgun (WGS) entry which is preliminary data.</text>
</comment>
<dbReference type="PANTHER" id="PTHR11692:SF0">
    <property type="entry name" value="BIFUNCTIONAL PURINE BIOSYNTHESIS PROTEIN ATIC"/>
    <property type="match status" value="1"/>
</dbReference>
<dbReference type="InterPro" id="IPR002695">
    <property type="entry name" value="PurH-like"/>
</dbReference>
<dbReference type="EMBL" id="MFBA01000057">
    <property type="protein sequence ID" value="OGD84542.1"/>
    <property type="molecule type" value="Genomic_DNA"/>
</dbReference>
<sequence>MDEIKVRNIFAAVSDKSILDSLLGLLDPKSVQFWGTTGTVKYLKSKAFDAQSVVSGFDFDGRVKSLDRAIFARILADRSNKKHLEELRNVIARSPSTLLGTTKQSDKKIASPSVRDGGGGDWAPFDLVIVDLYPIDKNNFPESMDIGGQALIRAAIKNYKNVAVAFDKESFQNLTKELKSNHQSTTLDFRYRQALKATKFITERCITESELFKNHDREKS</sequence>
<protein>
    <recommendedName>
        <fullName evidence="3">MGS-like domain-containing protein</fullName>
    </recommendedName>
</protein>
<dbReference type="GO" id="GO:0006189">
    <property type="term" value="P:'de novo' IMP biosynthetic process"/>
    <property type="evidence" value="ECO:0007669"/>
    <property type="project" value="TreeGrafter"/>
</dbReference>
<organism evidence="1 2">
    <name type="scientific">Candidatus Curtissbacteria bacterium RIFCSPHIGHO2_01_FULL_41_13</name>
    <dbReference type="NCBI Taxonomy" id="1797745"/>
    <lineage>
        <taxon>Bacteria</taxon>
        <taxon>Candidatus Curtissiibacteriota</taxon>
    </lineage>
</organism>
<evidence type="ECO:0008006" key="3">
    <source>
        <dbReference type="Google" id="ProtNLM"/>
    </source>
</evidence>
<evidence type="ECO:0000313" key="1">
    <source>
        <dbReference type="EMBL" id="OGD84542.1"/>
    </source>
</evidence>
<dbReference type="SUPFAM" id="SSF52335">
    <property type="entry name" value="Methylglyoxal synthase-like"/>
    <property type="match status" value="1"/>
</dbReference>
<dbReference type="GO" id="GO:0005829">
    <property type="term" value="C:cytosol"/>
    <property type="evidence" value="ECO:0007669"/>
    <property type="project" value="TreeGrafter"/>
</dbReference>